<comment type="caution">
    <text evidence="1">The sequence shown here is derived from an EMBL/GenBank/DDBJ whole genome shotgun (WGS) entry which is preliminary data.</text>
</comment>
<dbReference type="RefSeq" id="XP_007759425.1">
    <property type="nucleotide sequence ID" value="XM_007761235.1"/>
</dbReference>
<name>W9VXE0_9EURO</name>
<evidence type="ECO:0000313" key="2">
    <source>
        <dbReference type="Proteomes" id="UP000019473"/>
    </source>
</evidence>
<dbReference type="VEuPathDB" id="FungiDB:A1O7_07235"/>
<organism evidence="1 2">
    <name type="scientific">Cladophialophora yegresii CBS 114405</name>
    <dbReference type="NCBI Taxonomy" id="1182544"/>
    <lineage>
        <taxon>Eukaryota</taxon>
        <taxon>Fungi</taxon>
        <taxon>Dikarya</taxon>
        <taxon>Ascomycota</taxon>
        <taxon>Pezizomycotina</taxon>
        <taxon>Eurotiomycetes</taxon>
        <taxon>Chaetothyriomycetidae</taxon>
        <taxon>Chaetothyriales</taxon>
        <taxon>Herpotrichiellaceae</taxon>
        <taxon>Cladophialophora</taxon>
    </lineage>
</organism>
<keyword evidence="2" id="KW-1185">Reference proteome</keyword>
<evidence type="ECO:0000313" key="1">
    <source>
        <dbReference type="EMBL" id="EXJ56891.1"/>
    </source>
</evidence>
<reference evidence="1 2" key="1">
    <citation type="submission" date="2013-03" db="EMBL/GenBank/DDBJ databases">
        <title>The Genome Sequence of Cladophialophora yegresii CBS 114405.</title>
        <authorList>
            <consortium name="The Broad Institute Genomics Platform"/>
            <person name="Cuomo C."/>
            <person name="de Hoog S."/>
            <person name="Gorbushina A."/>
            <person name="Walker B."/>
            <person name="Young S.K."/>
            <person name="Zeng Q."/>
            <person name="Gargeya S."/>
            <person name="Fitzgerald M."/>
            <person name="Haas B."/>
            <person name="Abouelleil A."/>
            <person name="Allen A.W."/>
            <person name="Alvarado L."/>
            <person name="Arachchi H.M."/>
            <person name="Berlin A.M."/>
            <person name="Chapman S.B."/>
            <person name="Gainer-Dewar J."/>
            <person name="Goldberg J."/>
            <person name="Griggs A."/>
            <person name="Gujja S."/>
            <person name="Hansen M."/>
            <person name="Howarth C."/>
            <person name="Imamovic A."/>
            <person name="Ireland A."/>
            <person name="Larimer J."/>
            <person name="McCowan C."/>
            <person name="Murphy C."/>
            <person name="Pearson M."/>
            <person name="Poon T.W."/>
            <person name="Priest M."/>
            <person name="Roberts A."/>
            <person name="Saif S."/>
            <person name="Shea T."/>
            <person name="Sisk P."/>
            <person name="Sykes S."/>
            <person name="Wortman J."/>
            <person name="Nusbaum C."/>
            <person name="Birren B."/>
        </authorList>
    </citation>
    <scope>NUCLEOTIDE SEQUENCE [LARGE SCALE GENOMIC DNA]</scope>
    <source>
        <strain evidence="1 2">CBS 114405</strain>
    </source>
</reference>
<sequence length="370" mass="42049">MARRIGTRVNGWYPAGDIVGRSGHFFYDVAAEGDAYISVNSPFQVDATVLVRVSTRALGRTSQYFRSQFSTRWAQGRVFTTSNPLVLEERFTNFVTFLHFCHEGDVVRLSSRVDLKQVGLLCDKYLFVGRLPSWCFESLNARLPKNPPLFGFTAMLPVTTTAVQSLVPNTLLEILQISYLLNLCGIFAKASRAIMWSVTYGEIEKLGPLDVAGISDYAENFRREALRLRRDLVSRLPTVFYPDHHGEGPLGCGKCASATQDQRWHREVITKNINWLREDRRGEPFLQIGSLFGSYVKDMYDLPKRQQGNNTNHLNIDCGRFRVRHLDVTPPETIWQLYQAIGGLCLPCVKSGHFKFQTSCDLHDVDLCFH</sequence>
<accession>W9VXE0</accession>
<dbReference type="EMBL" id="AMGW01000005">
    <property type="protein sequence ID" value="EXJ56891.1"/>
    <property type="molecule type" value="Genomic_DNA"/>
</dbReference>
<dbReference type="OrthoDB" id="4127683at2759"/>
<dbReference type="AlphaFoldDB" id="W9VXE0"/>
<dbReference type="HOGENOM" id="CLU_059955_0_0_1"/>
<evidence type="ECO:0008006" key="3">
    <source>
        <dbReference type="Google" id="ProtNLM"/>
    </source>
</evidence>
<proteinExistence type="predicted"/>
<dbReference type="Proteomes" id="UP000019473">
    <property type="component" value="Unassembled WGS sequence"/>
</dbReference>
<protein>
    <recommendedName>
        <fullName evidence="3">BTB domain-containing protein</fullName>
    </recommendedName>
</protein>
<dbReference type="GeneID" id="19181810"/>
<gene>
    <name evidence="1" type="ORF">A1O7_07235</name>
</gene>